<feature type="compositionally biased region" description="Polar residues" evidence="1">
    <location>
        <begin position="19"/>
        <end position="32"/>
    </location>
</feature>
<name>A0A9P6JN94_9AGAR</name>
<feature type="region of interest" description="Disordered" evidence="1">
    <location>
        <begin position="1"/>
        <end position="94"/>
    </location>
</feature>
<comment type="caution">
    <text evidence="2">The sequence shown here is derived from an EMBL/GenBank/DDBJ whole genome shotgun (WGS) entry which is preliminary data.</text>
</comment>
<accession>A0A9P6JN94</accession>
<evidence type="ECO:0000313" key="2">
    <source>
        <dbReference type="EMBL" id="KAF9526445.1"/>
    </source>
</evidence>
<proteinExistence type="predicted"/>
<evidence type="ECO:0000256" key="1">
    <source>
        <dbReference type="SAM" id="MobiDB-lite"/>
    </source>
</evidence>
<organism evidence="2 3">
    <name type="scientific">Crepidotus variabilis</name>
    <dbReference type="NCBI Taxonomy" id="179855"/>
    <lineage>
        <taxon>Eukaryota</taxon>
        <taxon>Fungi</taxon>
        <taxon>Dikarya</taxon>
        <taxon>Basidiomycota</taxon>
        <taxon>Agaricomycotina</taxon>
        <taxon>Agaricomycetes</taxon>
        <taxon>Agaricomycetidae</taxon>
        <taxon>Agaricales</taxon>
        <taxon>Agaricineae</taxon>
        <taxon>Crepidotaceae</taxon>
        <taxon>Crepidotus</taxon>
    </lineage>
</organism>
<sequence length="94" mass="9831">MGNLCSKSLNHEGGHVILSSETSGGNAARSQGASAPPNPRAAAAEAAERRIKAAQTRGIHGSNPNRGKLSDQLAKQNSSKVSPEEQIPERLVYD</sequence>
<reference evidence="2" key="1">
    <citation type="submission" date="2020-11" db="EMBL/GenBank/DDBJ databases">
        <authorList>
            <consortium name="DOE Joint Genome Institute"/>
            <person name="Ahrendt S."/>
            <person name="Riley R."/>
            <person name="Andreopoulos W."/>
            <person name="Labutti K."/>
            <person name="Pangilinan J."/>
            <person name="Ruiz-Duenas F.J."/>
            <person name="Barrasa J.M."/>
            <person name="Sanchez-Garcia M."/>
            <person name="Camarero S."/>
            <person name="Miyauchi S."/>
            <person name="Serrano A."/>
            <person name="Linde D."/>
            <person name="Babiker R."/>
            <person name="Drula E."/>
            <person name="Ayuso-Fernandez I."/>
            <person name="Pacheco R."/>
            <person name="Padilla G."/>
            <person name="Ferreira P."/>
            <person name="Barriuso J."/>
            <person name="Kellner H."/>
            <person name="Castanera R."/>
            <person name="Alfaro M."/>
            <person name="Ramirez L."/>
            <person name="Pisabarro A.G."/>
            <person name="Kuo A."/>
            <person name="Tritt A."/>
            <person name="Lipzen A."/>
            <person name="He G."/>
            <person name="Yan M."/>
            <person name="Ng V."/>
            <person name="Cullen D."/>
            <person name="Martin F."/>
            <person name="Rosso M.-N."/>
            <person name="Henrissat B."/>
            <person name="Hibbett D."/>
            <person name="Martinez A.T."/>
            <person name="Grigoriev I.V."/>
        </authorList>
    </citation>
    <scope>NUCLEOTIDE SEQUENCE</scope>
    <source>
        <strain evidence="2">CBS 506.95</strain>
    </source>
</reference>
<protein>
    <submittedName>
        <fullName evidence="2">Uncharacterized protein</fullName>
    </submittedName>
</protein>
<dbReference type="Proteomes" id="UP000807306">
    <property type="component" value="Unassembled WGS sequence"/>
</dbReference>
<keyword evidence="3" id="KW-1185">Reference proteome</keyword>
<evidence type="ECO:0000313" key="3">
    <source>
        <dbReference type="Proteomes" id="UP000807306"/>
    </source>
</evidence>
<dbReference type="EMBL" id="MU157871">
    <property type="protein sequence ID" value="KAF9526445.1"/>
    <property type="molecule type" value="Genomic_DNA"/>
</dbReference>
<dbReference type="OrthoDB" id="3264102at2759"/>
<dbReference type="AlphaFoldDB" id="A0A9P6JN94"/>
<gene>
    <name evidence="2" type="ORF">CPB83DRAFT_857824</name>
</gene>